<dbReference type="Proteomes" id="UP000218332">
    <property type="component" value="Unassembled WGS sequence"/>
</dbReference>
<comment type="subcellular location">
    <subcellularLocation>
        <location evidence="1 7">Periplasm</location>
    </subcellularLocation>
</comment>
<accession>A0A2A2I850</accession>
<evidence type="ECO:0000313" key="10">
    <source>
        <dbReference type="EMBL" id="PAV27295.1"/>
    </source>
</evidence>
<evidence type="ECO:0000256" key="3">
    <source>
        <dbReference type="ARBA" id="ARBA00022729"/>
    </source>
</evidence>
<dbReference type="InterPro" id="IPR018950">
    <property type="entry name" value="DiS-bond_isomerase_DsbC/G_N"/>
</dbReference>
<protein>
    <recommendedName>
        <fullName evidence="7">Thiol:disulfide interchange protein</fullName>
    </recommendedName>
</protein>
<keyword evidence="6 7" id="KW-0676">Redox-active center</keyword>
<reference evidence="10 12" key="1">
    <citation type="submission" date="2017-07" db="EMBL/GenBank/DDBJ databases">
        <title>Tamlnaduibacter salinus (Mi-7) genome sequencing.</title>
        <authorList>
            <person name="Verma A."/>
            <person name="Krishnamurthi S."/>
        </authorList>
    </citation>
    <scope>NUCLEOTIDE SEQUENCE [LARGE SCALE GENOMIC DNA]</scope>
    <source>
        <strain evidence="10 12">Mi-7</strain>
    </source>
</reference>
<dbReference type="CDD" id="cd03020">
    <property type="entry name" value="DsbA_DsbC_DsbG"/>
    <property type="match status" value="1"/>
</dbReference>
<dbReference type="InterPro" id="IPR036249">
    <property type="entry name" value="Thioredoxin-like_sf"/>
</dbReference>
<dbReference type="InterPro" id="IPR051470">
    <property type="entry name" value="Thiol:disulfide_interchange"/>
</dbReference>
<comment type="similarity">
    <text evidence="2 7">Belongs to the thioredoxin family. DsbC subfamily.</text>
</comment>
<feature type="signal peptide" evidence="7">
    <location>
        <begin position="1"/>
        <end position="23"/>
    </location>
</feature>
<dbReference type="Gene3D" id="3.40.30.10">
    <property type="entry name" value="Glutaredoxin"/>
    <property type="match status" value="1"/>
</dbReference>
<reference evidence="11 13" key="2">
    <citation type="submission" date="2018-04" db="EMBL/GenBank/DDBJ databases">
        <title>Genomic Encyclopedia of Type Strains, Phase IV (KMG-IV): sequencing the most valuable type-strain genomes for metagenomic binning, comparative biology and taxonomic classification.</title>
        <authorList>
            <person name="Goeker M."/>
        </authorList>
    </citation>
    <scope>NUCLEOTIDE SEQUENCE [LARGE SCALE GENOMIC DNA]</scope>
    <source>
        <strain evidence="11 13">DSM 28688</strain>
    </source>
</reference>
<dbReference type="RefSeq" id="WP_095609839.1">
    <property type="nucleotide sequence ID" value="NZ_QEKQ01000001.1"/>
</dbReference>
<dbReference type="GO" id="GO:0042597">
    <property type="term" value="C:periplasmic space"/>
    <property type="evidence" value="ECO:0007669"/>
    <property type="project" value="UniProtKB-SubCell"/>
</dbReference>
<dbReference type="PANTHER" id="PTHR35272:SF3">
    <property type="entry name" value="THIOL:DISULFIDE INTERCHANGE PROTEIN DSBC"/>
    <property type="match status" value="1"/>
</dbReference>
<evidence type="ECO:0000256" key="6">
    <source>
        <dbReference type="ARBA" id="ARBA00023284"/>
    </source>
</evidence>
<dbReference type="InterPro" id="IPR009094">
    <property type="entry name" value="DiS-bond_isomerase_DsbC/G_N_sf"/>
</dbReference>
<keyword evidence="12" id="KW-1185">Reference proteome</keyword>
<proteinExistence type="inferred from homology"/>
<gene>
    <name evidence="11" type="ORF">C8D92_101169</name>
    <name evidence="10" type="ORF">CF392_01750</name>
</gene>
<dbReference type="InterPro" id="IPR012336">
    <property type="entry name" value="Thioredoxin-like_fold"/>
</dbReference>
<dbReference type="SUPFAM" id="SSF52833">
    <property type="entry name" value="Thioredoxin-like"/>
    <property type="match status" value="1"/>
</dbReference>
<dbReference type="EMBL" id="NMPM01000008">
    <property type="protein sequence ID" value="PAV27295.1"/>
    <property type="molecule type" value="Genomic_DNA"/>
</dbReference>
<evidence type="ECO:0000313" key="12">
    <source>
        <dbReference type="Proteomes" id="UP000218332"/>
    </source>
</evidence>
<evidence type="ECO:0000256" key="1">
    <source>
        <dbReference type="ARBA" id="ARBA00004418"/>
    </source>
</evidence>
<dbReference type="SUPFAM" id="SSF54423">
    <property type="entry name" value="DsbC/DsbG N-terminal domain-like"/>
    <property type="match status" value="1"/>
</dbReference>
<keyword evidence="10" id="KW-0413">Isomerase</keyword>
<dbReference type="InterPro" id="IPR033954">
    <property type="entry name" value="DiS-bond_Isoase_DsbC/G"/>
</dbReference>
<evidence type="ECO:0000256" key="4">
    <source>
        <dbReference type="ARBA" id="ARBA00022764"/>
    </source>
</evidence>
<evidence type="ECO:0000313" key="11">
    <source>
        <dbReference type="EMBL" id="PVY78963.1"/>
    </source>
</evidence>
<keyword evidence="5" id="KW-1015">Disulfide bond</keyword>
<evidence type="ECO:0000259" key="8">
    <source>
        <dbReference type="Pfam" id="PF10411"/>
    </source>
</evidence>
<evidence type="ECO:0000256" key="2">
    <source>
        <dbReference type="ARBA" id="ARBA00009813"/>
    </source>
</evidence>
<dbReference type="GO" id="GO:0016853">
    <property type="term" value="F:isomerase activity"/>
    <property type="evidence" value="ECO:0007669"/>
    <property type="project" value="UniProtKB-KW"/>
</dbReference>
<dbReference type="Pfam" id="PF10411">
    <property type="entry name" value="DsbC_N"/>
    <property type="match status" value="1"/>
</dbReference>
<evidence type="ECO:0000259" key="9">
    <source>
        <dbReference type="Pfam" id="PF13098"/>
    </source>
</evidence>
<organism evidence="10 12">
    <name type="scientific">Tamilnaduibacter salinus</name>
    <dbReference type="NCBI Taxonomy" id="1484056"/>
    <lineage>
        <taxon>Bacteria</taxon>
        <taxon>Pseudomonadati</taxon>
        <taxon>Pseudomonadota</taxon>
        <taxon>Gammaproteobacteria</taxon>
        <taxon>Pseudomonadales</taxon>
        <taxon>Marinobacteraceae</taxon>
        <taxon>Tamilnaduibacter</taxon>
    </lineage>
</organism>
<evidence type="ECO:0000256" key="5">
    <source>
        <dbReference type="ARBA" id="ARBA00023157"/>
    </source>
</evidence>
<dbReference type="Gene3D" id="3.10.450.70">
    <property type="entry name" value="Disulphide bond isomerase, DsbC/G, N-terminal"/>
    <property type="match status" value="1"/>
</dbReference>
<dbReference type="OrthoDB" id="12976at2"/>
<evidence type="ECO:0000256" key="7">
    <source>
        <dbReference type="RuleBase" id="RU364038"/>
    </source>
</evidence>
<evidence type="ECO:0000313" key="13">
    <source>
        <dbReference type="Proteomes" id="UP000245887"/>
    </source>
</evidence>
<dbReference type="AlphaFoldDB" id="A0A2A2I850"/>
<comment type="function">
    <text evidence="7">Required for disulfide bond formation in some periplasmic proteins. Acts by transferring its disulfide bond to other proteins and is reduced in the process.</text>
</comment>
<dbReference type="Pfam" id="PF13098">
    <property type="entry name" value="Thioredoxin_2"/>
    <property type="match status" value="1"/>
</dbReference>
<feature type="domain" description="Disulphide bond isomerase DsbC/G N-terminal" evidence="8">
    <location>
        <begin position="24"/>
        <end position="93"/>
    </location>
</feature>
<comment type="caution">
    <text evidence="10">The sequence shown here is derived from an EMBL/GenBank/DDBJ whole genome shotgun (WGS) entry which is preliminary data.</text>
</comment>
<dbReference type="EMBL" id="QEKQ01000001">
    <property type="protein sequence ID" value="PVY78963.1"/>
    <property type="molecule type" value="Genomic_DNA"/>
</dbReference>
<dbReference type="PANTHER" id="PTHR35272">
    <property type="entry name" value="THIOL:DISULFIDE INTERCHANGE PROTEIN DSBC-RELATED"/>
    <property type="match status" value="1"/>
</dbReference>
<feature type="chain" id="PRO_5033833352" description="Thiol:disulfide interchange protein" evidence="7">
    <location>
        <begin position="24"/>
        <end position="244"/>
    </location>
</feature>
<dbReference type="Proteomes" id="UP000245887">
    <property type="component" value="Unassembled WGS sequence"/>
</dbReference>
<keyword evidence="3 7" id="KW-0732">Signal</keyword>
<feature type="domain" description="Thioredoxin-like fold" evidence="9">
    <location>
        <begin position="122"/>
        <end position="241"/>
    </location>
</feature>
<sequence length="244" mass="26847">MHARLIPTLLLIATLLIPAVSMADDDPKKQVRERLSQAIPGLTIQGVRESDVPGLYEVVTQGQETLYATPDGRHFVVGKLYRLDENGLTNLTEKGLSKKRARLLSQVDDARMISFAPDGPVKATVNVFTDIDCPYCRKLHQEVPRLNEQGVRVNYLAYPRSGPGTPSFRKYVSVWCSEDRQTAMDQAKAGQSVPSAQCDNPVQAQFRLGGQVGVTGTPAIILEDGRMIRGYVPAERLLQALESS</sequence>
<name>A0A2A2I850_9GAMM</name>
<keyword evidence="4 7" id="KW-0574">Periplasm</keyword>